<dbReference type="RefSeq" id="WP_144593285.1">
    <property type="nucleotide sequence ID" value="NZ_VJWX01000710.1"/>
</dbReference>
<gene>
    <name evidence="1" type="ORF">FNH05_35880</name>
</gene>
<accession>A0A558A0J2</accession>
<protein>
    <recommendedName>
        <fullName evidence="3">Extradiol ring-cleavage dioxygenase class III enzyme subunit B domain-containing protein</fullName>
    </recommendedName>
</protein>
<evidence type="ECO:0008006" key="3">
    <source>
        <dbReference type="Google" id="ProtNLM"/>
    </source>
</evidence>
<reference evidence="1 2" key="2">
    <citation type="submission" date="2019-08" db="EMBL/GenBank/DDBJ databases">
        <title>Amycolatopsis acidicola sp. nov., isolated from peat swamp forest soil.</title>
        <authorList>
            <person name="Srisuk N."/>
        </authorList>
    </citation>
    <scope>NUCLEOTIDE SEQUENCE [LARGE SCALE GENOMIC DNA]</scope>
    <source>
        <strain evidence="1 2">TBRC 6029</strain>
    </source>
</reference>
<dbReference type="AlphaFoldDB" id="A0A558A0J2"/>
<organism evidence="1 2">
    <name type="scientific">Amycolatopsis rhizosphaerae</name>
    <dbReference type="NCBI Taxonomy" id="2053003"/>
    <lineage>
        <taxon>Bacteria</taxon>
        <taxon>Bacillati</taxon>
        <taxon>Actinomycetota</taxon>
        <taxon>Actinomycetes</taxon>
        <taxon>Pseudonocardiales</taxon>
        <taxon>Pseudonocardiaceae</taxon>
        <taxon>Amycolatopsis</taxon>
    </lineage>
</organism>
<name>A0A558A0J2_9PSEU</name>
<keyword evidence="2" id="KW-1185">Reference proteome</keyword>
<dbReference type="CDD" id="cd07951">
    <property type="entry name" value="ED_3B_N_AMMECR1"/>
    <property type="match status" value="1"/>
</dbReference>
<dbReference type="EMBL" id="VJWX01000710">
    <property type="protein sequence ID" value="TVT17771.1"/>
    <property type="molecule type" value="Genomic_DNA"/>
</dbReference>
<dbReference type="Proteomes" id="UP000320011">
    <property type="component" value="Unassembled WGS sequence"/>
</dbReference>
<sequence>MITHVAVVPQAPLLVPRLSPGTEPGLASLRDACLSAVRTLGARWVAVGPHPEDLTVPPRSAGSFRGYGVDVPVRLSADGSGEEPEIGLPLPALVAGWLREQTGAESVEVRLLGDATDPARCARVGEDLDEDGPSALLVLGDGSNRHGAGAPGSADERAAGFDDSVAKALAKADAEALFALDPELAAELGASGRASWQVLAGLGDGWRAELLYSAAPFGVAYHVAVWERG</sequence>
<dbReference type="OrthoDB" id="4543339at2"/>
<dbReference type="Gene3D" id="3.40.830.10">
    <property type="entry name" value="LigB-like"/>
    <property type="match status" value="1"/>
</dbReference>
<reference evidence="1 2" key="1">
    <citation type="submission" date="2019-07" db="EMBL/GenBank/DDBJ databases">
        <authorList>
            <person name="Duangmal K."/>
            <person name="Teo W.F.A."/>
        </authorList>
    </citation>
    <scope>NUCLEOTIDE SEQUENCE [LARGE SCALE GENOMIC DNA]</scope>
    <source>
        <strain evidence="1 2">TBRC 6029</strain>
    </source>
</reference>
<dbReference type="SUPFAM" id="SSF53213">
    <property type="entry name" value="LigB-like"/>
    <property type="match status" value="1"/>
</dbReference>
<comment type="caution">
    <text evidence="1">The sequence shown here is derived from an EMBL/GenBank/DDBJ whole genome shotgun (WGS) entry which is preliminary data.</text>
</comment>
<evidence type="ECO:0000313" key="2">
    <source>
        <dbReference type="Proteomes" id="UP000320011"/>
    </source>
</evidence>
<evidence type="ECO:0000313" key="1">
    <source>
        <dbReference type="EMBL" id="TVT17771.1"/>
    </source>
</evidence>
<proteinExistence type="predicted"/>